<feature type="chain" id="PRO_5046410475" evidence="3">
    <location>
        <begin position="23"/>
        <end position="241"/>
    </location>
</feature>
<evidence type="ECO:0000256" key="1">
    <source>
        <dbReference type="ARBA" id="ARBA00004613"/>
    </source>
</evidence>
<evidence type="ECO:0000313" key="5">
    <source>
        <dbReference type="Proteomes" id="UP001652628"/>
    </source>
</evidence>
<comment type="subcellular location">
    <subcellularLocation>
        <location evidence="1">Secreted</location>
    </subcellularLocation>
</comment>
<dbReference type="GO" id="GO:0005576">
    <property type="term" value="C:extracellular region"/>
    <property type="evidence" value="ECO:0007669"/>
    <property type="project" value="UniProtKB-SubCell"/>
</dbReference>
<dbReference type="GeneID" id="108013918"/>
<evidence type="ECO:0000259" key="4">
    <source>
        <dbReference type="SMART" id="SM00198"/>
    </source>
</evidence>
<proteinExistence type="predicted"/>
<evidence type="ECO:0000313" key="6">
    <source>
        <dbReference type="RefSeq" id="XP_016935412.4"/>
    </source>
</evidence>
<dbReference type="InterPro" id="IPR014044">
    <property type="entry name" value="CAP_dom"/>
</dbReference>
<dbReference type="AlphaFoldDB" id="A0AB39ZH78"/>
<dbReference type="SUPFAM" id="SSF55797">
    <property type="entry name" value="PR-1-like"/>
    <property type="match status" value="1"/>
</dbReference>
<organism evidence="5 6">
    <name type="scientific">Drosophila suzukii</name>
    <name type="common">Spotted-wing drosophila fruit fly</name>
    <dbReference type="NCBI Taxonomy" id="28584"/>
    <lineage>
        <taxon>Eukaryota</taxon>
        <taxon>Metazoa</taxon>
        <taxon>Ecdysozoa</taxon>
        <taxon>Arthropoda</taxon>
        <taxon>Hexapoda</taxon>
        <taxon>Insecta</taxon>
        <taxon>Pterygota</taxon>
        <taxon>Neoptera</taxon>
        <taxon>Endopterygota</taxon>
        <taxon>Diptera</taxon>
        <taxon>Brachycera</taxon>
        <taxon>Muscomorpha</taxon>
        <taxon>Ephydroidea</taxon>
        <taxon>Drosophilidae</taxon>
        <taxon>Drosophila</taxon>
        <taxon>Sophophora</taxon>
    </lineage>
</organism>
<dbReference type="SMART" id="SM00198">
    <property type="entry name" value="SCP"/>
    <property type="match status" value="1"/>
</dbReference>
<keyword evidence="3" id="KW-0732">Signal</keyword>
<gene>
    <name evidence="6" type="primary">LOC108013918</name>
</gene>
<dbReference type="RefSeq" id="XP_016935412.4">
    <property type="nucleotide sequence ID" value="XM_017079923.4"/>
</dbReference>
<keyword evidence="2" id="KW-0964">Secreted</keyword>
<sequence length="241" mass="27768">MYPYKIVVLFLAVFKLNCICLGDIVTAKSVWKEHNDLRESDGMPKLSLSKKLSKDCEDYAKHLATLNIPDQQLFEYLTDDRVDRAKFKDHIAYPISDEKKIHYIENICEFSFRSCVSEWYDMGKDSYDPRDDTDTNTDADTLTDMEKALTDKYTALIWKSSKEMGVGIAPKYPGTKNLRKIMVVRYSPPGNVRGKYEENVPEPGDSEYLKEETTTMSKACGKKSYIFAVLVSFQTLTHWFP</sequence>
<feature type="domain" description="SCP" evidence="4">
    <location>
        <begin position="25"/>
        <end position="194"/>
    </location>
</feature>
<evidence type="ECO:0000256" key="3">
    <source>
        <dbReference type="SAM" id="SignalP"/>
    </source>
</evidence>
<dbReference type="InterPro" id="IPR035940">
    <property type="entry name" value="CAP_sf"/>
</dbReference>
<accession>A0AB39ZH78</accession>
<dbReference type="PANTHER" id="PTHR10334">
    <property type="entry name" value="CYSTEINE-RICH SECRETORY PROTEIN-RELATED"/>
    <property type="match status" value="1"/>
</dbReference>
<dbReference type="Gene3D" id="3.40.33.10">
    <property type="entry name" value="CAP"/>
    <property type="match status" value="1"/>
</dbReference>
<keyword evidence="5" id="KW-1185">Reference proteome</keyword>
<dbReference type="Proteomes" id="UP001652628">
    <property type="component" value="Chromosome 3"/>
</dbReference>
<reference evidence="6" key="1">
    <citation type="submission" date="2025-08" db="UniProtKB">
        <authorList>
            <consortium name="RefSeq"/>
        </authorList>
    </citation>
    <scope>IDENTIFICATION</scope>
</reference>
<dbReference type="InterPro" id="IPR001283">
    <property type="entry name" value="CRISP-related"/>
</dbReference>
<evidence type="ECO:0000256" key="2">
    <source>
        <dbReference type="ARBA" id="ARBA00022525"/>
    </source>
</evidence>
<protein>
    <submittedName>
        <fullName evidence="6">Golgi-associated plant pathogenesis-related protein 1-like</fullName>
    </submittedName>
</protein>
<dbReference type="Pfam" id="PF00188">
    <property type="entry name" value="CAP"/>
    <property type="match status" value="1"/>
</dbReference>
<name>A0AB39ZH78_DROSZ</name>
<feature type="signal peptide" evidence="3">
    <location>
        <begin position="1"/>
        <end position="22"/>
    </location>
</feature>